<gene>
    <name evidence="1" type="ORF">BV22DRAFT_1034217</name>
</gene>
<reference evidence="1" key="1">
    <citation type="journal article" date="2021" name="New Phytol.">
        <title>Evolutionary innovations through gain and loss of genes in the ectomycorrhizal Boletales.</title>
        <authorList>
            <person name="Wu G."/>
            <person name="Miyauchi S."/>
            <person name="Morin E."/>
            <person name="Kuo A."/>
            <person name="Drula E."/>
            <person name="Varga T."/>
            <person name="Kohler A."/>
            <person name="Feng B."/>
            <person name="Cao Y."/>
            <person name="Lipzen A."/>
            <person name="Daum C."/>
            <person name="Hundley H."/>
            <person name="Pangilinan J."/>
            <person name="Johnson J."/>
            <person name="Barry K."/>
            <person name="LaButti K."/>
            <person name="Ng V."/>
            <person name="Ahrendt S."/>
            <person name="Min B."/>
            <person name="Choi I.G."/>
            <person name="Park H."/>
            <person name="Plett J.M."/>
            <person name="Magnuson J."/>
            <person name="Spatafora J.W."/>
            <person name="Nagy L.G."/>
            <person name="Henrissat B."/>
            <person name="Grigoriev I.V."/>
            <person name="Yang Z.L."/>
            <person name="Xu J."/>
            <person name="Martin F.M."/>
        </authorList>
    </citation>
    <scope>NUCLEOTIDE SEQUENCE</scope>
    <source>
        <strain evidence="1">KUC20120723A-06</strain>
    </source>
</reference>
<comment type="caution">
    <text evidence="1">The sequence shown here is derived from an EMBL/GenBank/DDBJ whole genome shotgun (WGS) entry which is preliminary data.</text>
</comment>
<sequence>MSLPTRIGYSYLPDPFFRIYVPTIHKDKHGSDSGVYDIQGRFMPSRFEDMWAKFTSDEPNGTSSPRDTMTLGELFRFIRGNRLAMDPFGWTASILEWGTTWLLVQKDGCIQKEDVRKMYDGSLFYEIREQRKTKEGWNKGWGIGGDGFFGGKKKLSFSL</sequence>
<name>A0ACB8BHJ9_9AGAM</name>
<protein>
    <submittedName>
        <fullName evidence="1">Uncharacterized protein</fullName>
    </submittedName>
</protein>
<dbReference type="EMBL" id="MU266406">
    <property type="protein sequence ID" value="KAH7925222.1"/>
    <property type="molecule type" value="Genomic_DNA"/>
</dbReference>
<evidence type="ECO:0000313" key="2">
    <source>
        <dbReference type="Proteomes" id="UP000790709"/>
    </source>
</evidence>
<keyword evidence="2" id="KW-1185">Reference proteome</keyword>
<accession>A0ACB8BHJ9</accession>
<dbReference type="Proteomes" id="UP000790709">
    <property type="component" value="Unassembled WGS sequence"/>
</dbReference>
<evidence type="ECO:0000313" key="1">
    <source>
        <dbReference type="EMBL" id="KAH7925222.1"/>
    </source>
</evidence>
<proteinExistence type="predicted"/>
<organism evidence="1 2">
    <name type="scientific">Leucogyrophana mollusca</name>
    <dbReference type="NCBI Taxonomy" id="85980"/>
    <lineage>
        <taxon>Eukaryota</taxon>
        <taxon>Fungi</taxon>
        <taxon>Dikarya</taxon>
        <taxon>Basidiomycota</taxon>
        <taxon>Agaricomycotina</taxon>
        <taxon>Agaricomycetes</taxon>
        <taxon>Agaricomycetidae</taxon>
        <taxon>Boletales</taxon>
        <taxon>Boletales incertae sedis</taxon>
        <taxon>Leucogyrophana</taxon>
    </lineage>
</organism>